<dbReference type="RefSeq" id="WP_093308000.1">
    <property type="nucleotide sequence ID" value="NZ_FNYH01000001.1"/>
</dbReference>
<evidence type="ECO:0000256" key="11">
    <source>
        <dbReference type="SAM" id="Phobius"/>
    </source>
</evidence>
<dbReference type="Gene3D" id="3.30.565.10">
    <property type="entry name" value="Histidine kinase-like ATPase, C-terminal domain"/>
    <property type="match status" value="1"/>
</dbReference>
<evidence type="ECO:0000256" key="10">
    <source>
        <dbReference type="ARBA" id="ARBA00023012"/>
    </source>
</evidence>
<keyword evidence="9 11" id="KW-1133">Transmembrane helix</keyword>
<keyword evidence="11" id="KW-0472">Membrane</keyword>
<sequence length="630" mass="71449">MINLTAWFFRKCWPQPSFRNYLITWFLLISILPLLTLSGVVYLLGKEALLDQQKDYLRALNHSKNQLLQEWDGHLQQILEHIALSKSIRTDFEVYAKQKELQAYQALSQDFIQRVEHYQGNGFFEVFAMNTQGEILISSDKRQQSKLKQNRPYFTEGLKGRYRQNIYHSLTLGEAAMTYSTPLYHVRKENQVLGVISGRIDLNYLNNLTENPNTPHTKTYLVNRYNLIVTQNLAAAPSLLQESTHSEAVHQCLQQKSGIASYVNHQAQMSLGAYQWLPNLELCLLTERPMAQVLAPIHRFAALLVAFVLMLLGLCLPLGWLVAQRLSAAIHALVQATEQITQGQLVDVQVNTHRKDEIGRLARAFNTMVQHIEQHNLHARNQFHELEKSRLQAEQASRSKSEFLATMSHEIRTPMHAILGIIALLQETDPLTDEQKQLLHTGEQAASQLLTLLSDLLDMSRLDAGRMRLLNHPIHLPEMTKEIHSLFNIKAQQKRIELSMILDPQLPEMVLGDSARLRQILINLIDNAIKFTEKGHVVLEIRLLDIGMESVSLFFQVSDTGSGISQSQQRDIFELFQQGDASCSRKHGGTGLGLAIAQGLVRAMGGEIKVDSELGHGSRFNFTLALKCPK</sequence>
<proteinExistence type="predicted"/>
<reference evidence="15" key="1">
    <citation type="submission" date="2016-10" db="EMBL/GenBank/DDBJ databases">
        <authorList>
            <person name="Varghese N."/>
            <person name="Submissions S."/>
        </authorList>
    </citation>
    <scope>NUCLEOTIDE SEQUENCE [LARGE SCALE GENOMIC DNA]</scope>
    <source>
        <strain evidence="15">DSM 7165</strain>
    </source>
</reference>
<dbReference type="SUPFAM" id="SSF103190">
    <property type="entry name" value="Sensory domain-like"/>
    <property type="match status" value="1"/>
</dbReference>
<feature type="domain" description="HAMP" evidence="13">
    <location>
        <begin position="324"/>
        <end position="377"/>
    </location>
</feature>
<dbReference type="GO" id="GO:0000155">
    <property type="term" value="F:phosphorelay sensor kinase activity"/>
    <property type="evidence" value="ECO:0007669"/>
    <property type="project" value="InterPro"/>
</dbReference>
<keyword evidence="6" id="KW-0808">Transferase</keyword>
<evidence type="ECO:0000256" key="4">
    <source>
        <dbReference type="ARBA" id="ARBA00022475"/>
    </source>
</evidence>
<dbReference type="Gene3D" id="6.10.340.10">
    <property type="match status" value="1"/>
</dbReference>
<dbReference type="InterPro" id="IPR005467">
    <property type="entry name" value="His_kinase_dom"/>
</dbReference>
<dbReference type="FunFam" id="3.30.565.10:FF:000010">
    <property type="entry name" value="Sensor histidine kinase RcsC"/>
    <property type="match status" value="1"/>
</dbReference>
<evidence type="ECO:0000313" key="15">
    <source>
        <dbReference type="Proteomes" id="UP000242999"/>
    </source>
</evidence>
<dbReference type="InterPro" id="IPR003661">
    <property type="entry name" value="HisK_dim/P_dom"/>
</dbReference>
<dbReference type="AlphaFoldDB" id="A0A1H6QHP6"/>
<evidence type="ECO:0000259" key="12">
    <source>
        <dbReference type="PROSITE" id="PS50109"/>
    </source>
</evidence>
<dbReference type="SUPFAM" id="SSF55874">
    <property type="entry name" value="ATPase domain of HSP90 chaperone/DNA topoisomerase II/histidine kinase"/>
    <property type="match status" value="1"/>
</dbReference>
<dbReference type="InterPro" id="IPR036890">
    <property type="entry name" value="HATPase_C_sf"/>
</dbReference>
<dbReference type="EC" id="2.7.13.3" evidence="3"/>
<dbReference type="SMART" id="SM00388">
    <property type="entry name" value="HisKA"/>
    <property type="match status" value="1"/>
</dbReference>
<dbReference type="SMART" id="SM00304">
    <property type="entry name" value="HAMP"/>
    <property type="match status" value="1"/>
</dbReference>
<keyword evidence="8 14" id="KW-0418">Kinase</keyword>
<accession>A0A1H6QHP6</accession>
<dbReference type="GO" id="GO:0005886">
    <property type="term" value="C:plasma membrane"/>
    <property type="evidence" value="ECO:0007669"/>
    <property type="project" value="UniProtKB-SubCell"/>
</dbReference>
<keyword evidence="5" id="KW-0597">Phosphoprotein</keyword>
<keyword evidence="4" id="KW-1003">Cell membrane</keyword>
<evidence type="ECO:0000256" key="6">
    <source>
        <dbReference type="ARBA" id="ARBA00022679"/>
    </source>
</evidence>
<dbReference type="Proteomes" id="UP000242999">
    <property type="component" value="Unassembled WGS sequence"/>
</dbReference>
<dbReference type="PANTHER" id="PTHR45339:SF1">
    <property type="entry name" value="HYBRID SIGNAL TRANSDUCTION HISTIDINE KINASE J"/>
    <property type="match status" value="1"/>
</dbReference>
<dbReference type="PRINTS" id="PR00344">
    <property type="entry name" value="BCTRLSENSOR"/>
</dbReference>
<feature type="transmembrane region" description="Helical" evidence="11">
    <location>
        <begin position="23"/>
        <end position="44"/>
    </location>
</feature>
<dbReference type="SMART" id="SM00387">
    <property type="entry name" value="HATPase_c"/>
    <property type="match status" value="1"/>
</dbReference>
<keyword evidence="7 11" id="KW-0812">Transmembrane</keyword>
<dbReference type="CDD" id="cd00082">
    <property type="entry name" value="HisKA"/>
    <property type="match status" value="1"/>
</dbReference>
<keyword evidence="10" id="KW-0902">Two-component regulatory system</keyword>
<evidence type="ECO:0000256" key="7">
    <source>
        <dbReference type="ARBA" id="ARBA00022692"/>
    </source>
</evidence>
<dbReference type="SUPFAM" id="SSF47384">
    <property type="entry name" value="Homodimeric domain of signal transducing histidine kinase"/>
    <property type="match status" value="1"/>
</dbReference>
<evidence type="ECO:0000256" key="2">
    <source>
        <dbReference type="ARBA" id="ARBA00004651"/>
    </source>
</evidence>
<evidence type="ECO:0000256" key="1">
    <source>
        <dbReference type="ARBA" id="ARBA00000085"/>
    </source>
</evidence>
<name>A0A1H6QHP6_9GAMM</name>
<dbReference type="Gene3D" id="3.30.450.20">
    <property type="entry name" value="PAS domain"/>
    <property type="match status" value="1"/>
</dbReference>
<dbReference type="PROSITE" id="PS50885">
    <property type="entry name" value="HAMP"/>
    <property type="match status" value="1"/>
</dbReference>
<evidence type="ECO:0000256" key="5">
    <source>
        <dbReference type="ARBA" id="ARBA00022553"/>
    </source>
</evidence>
<feature type="transmembrane region" description="Helical" evidence="11">
    <location>
        <begin position="300"/>
        <end position="323"/>
    </location>
</feature>
<keyword evidence="15" id="KW-1185">Reference proteome</keyword>
<dbReference type="SUPFAM" id="SSF158472">
    <property type="entry name" value="HAMP domain-like"/>
    <property type="match status" value="1"/>
</dbReference>
<dbReference type="EMBL" id="FNYH01000001">
    <property type="protein sequence ID" value="SEI38930.1"/>
    <property type="molecule type" value="Genomic_DNA"/>
</dbReference>
<evidence type="ECO:0000313" key="14">
    <source>
        <dbReference type="EMBL" id="SEI38930.1"/>
    </source>
</evidence>
<dbReference type="Pfam" id="PF02518">
    <property type="entry name" value="HATPase_c"/>
    <property type="match status" value="1"/>
</dbReference>
<comment type="catalytic activity">
    <reaction evidence="1">
        <text>ATP + protein L-histidine = ADP + protein N-phospho-L-histidine.</text>
        <dbReference type="EC" id="2.7.13.3"/>
    </reaction>
</comment>
<evidence type="ECO:0000256" key="9">
    <source>
        <dbReference type="ARBA" id="ARBA00022989"/>
    </source>
</evidence>
<dbReference type="CDD" id="cd16922">
    <property type="entry name" value="HATPase_EvgS-ArcB-TorS-like"/>
    <property type="match status" value="1"/>
</dbReference>
<protein>
    <recommendedName>
        <fullName evidence="3">histidine kinase</fullName>
        <ecNumber evidence="3">2.7.13.3</ecNumber>
    </recommendedName>
</protein>
<dbReference type="Pfam" id="PF00512">
    <property type="entry name" value="HisKA"/>
    <property type="match status" value="1"/>
</dbReference>
<dbReference type="STRING" id="64971.SAMN05421831_101199"/>
<dbReference type="InterPro" id="IPR029151">
    <property type="entry name" value="Sensor-like_sf"/>
</dbReference>
<dbReference type="InterPro" id="IPR036097">
    <property type="entry name" value="HisK_dim/P_sf"/>
</dbReference>
<dbReference type="PANTHER" id="PTHR45339">
    <property type="entry name" value="HYBRID SIGNAL TRANSDUCTION HISTIDINE KINASE J"/>
    <property type="match status" value="1"/>
</dbReference>
<comment type="subcellular location">
    <subcellularLocation>
        <location evidence="2">Cell membrane</location>
        <topology evidence="2">Multi-pass membrane protein</topology>
    </subcellularLocation>
</comment>
<feature type="domain" description="Histidine kinase" evidence="12">
    <location>
        <begin position="406"/>
        <end position="628"/>
    </location>
</feature>
<dbReference type="Pfam" id="PF00672">
    <property type="entry name" value="HAMP"/>
    <property type="match status" value="1"/>
</dbReference>
<dbReference type="InterPro" id="IPR003594">
    <property type="entry name" value="HATPase_dom"/>
</dbReference>
<gene>
    <name evidence="14" type="ORF">SAMN05421831_101199</name>
</gene>
<dbReference type="PROSITE" id="PS50109">
    <property type="entry name" value="HIS_KIN"/>
    <property type="match status" value="1"/>
</dbReference>
<organism evidence="14 15">
    <name type="scientific">Allopseudospirillum japonicum</name>
    <dbReference type="NCBI Taxonomy" id="64971"/>
    <lineage>
        <taxon>Bacteria</taxon>
        <taxon>Pseudomonadati</taxon>
        <taxon>Pseudomonadota</taxon>
        <taxon>Gammaproteobacteria</taxon>
        <taxon>Oceanospirillales</taxon>
        <taxon>Oceanospirillaceae</taxon>
        <taxon>Allopseudospirillum</taxon>
    </lineage>
</organism>
<evidence type="ECO:0000256" key="8">
    <source>
        <dbReference type="ARBA" id="ARBA00022777"/>
    </source>
</evidence>
<dbReference type="Gene3D" id="1.10.287.130">
    <property type="match status" value="1"/>
</dbReference>
<evidence type="ECO:0000259" key="13">
    <source>
        <dbReference type="PROSITE" id="PS50885"/>
    </source>
</evidence>
<evidence type="ECO:0000256" key="3">
    <source>
        <dbReference type="ARBA" id="ARBA00012438"/>
    </source>
</evidence>
<dbReference type="CDD" id="cd06225">
    <property type="entry name" value="HAMP"/>
    <property type="match status" value="1"/>
</dbReference>
<dbReference type="OrthoDB" id="6724607at2"/>
<dbReference type="InterPro" id="IPR003660">
    <property type="entry name" value="HAMP_dom"/>
</dbReference>
<dbReference type="InterPro" id="IPR004358">
    <property type="entry name" value="Sig_transdc_His_kin-like_C"/>
</dbReference>